<evidence type="ECO:0000313" key="2">
    <source>
        <dbReference type="Proteomes" id="UP000235371"/>
    </source>
</evidence>
<evidence type="ECO:0000313" key="1">
    <source>
        <dbReference type="EMBL" id="PMD54406.1"/>
    </source>
</evidence>
<keyword evidence="2" id="KW-1185">Reference proteome</keyword>
<protein>
    <submittedName>
        <fullName evidence="1">Uncharacterized protein</fullName>
    </submittedName>
</protein>
<sequence>MSYISGRSFALPTNTPLNNVLSSSSSPFHDCMESENAIWTDCRAAAGLTAQSTGSSTVVVGGLNTRALLPFHSIGTIIDLGQKLGGSEQCYSVNDLGATGWLTTTAVAGLKTKICTAAVNGAIASGRGCYNEPHGGFTQQGAGPVATSKVNLYLDILLTGAQALDPTIDITQLAIDLCEKGIDHLTGDKGCTAQRKAGVIVSHNSVNGGAIDWAPNGQTPQFDNTGVNCGNCFMNMIMEASSIVDKDGKTGIPEDAPPS</sequence>
<dbReference type="RefSeq" id="XP_024731310.1">
    <property type="nucleotide sequence ID" value="XM_024887977.1"/>
</dbReference>
<organism evidence="1 2">
    <name type="scientific">Hyaloscypha bicolor E</name>
    <dbReference type="NCBI Taxonomy" id="1095630"/>
    <lineage>
        <taxon>Eukaryota</taxon>
        <taxon>Fungi</taxon>
        <taxon>Dikarya</taxon>
        <taxon>Ascomycota</taxon>
        <taxon>Pezizomycotina</taxon>
        <taxon>Leotiomycetes</taxon>
        <taxon>Helotiales</taxon>
        <taxon>Hyaloscyphaceae</taxon>
        <taxon>Hyaloscypha</taxon>
        <taxon>Hyaloscypha bicolor</taxon>
    </lineage>
</organism>
<gene>
    <name evidence="1" type="ORF">K444DRAFT_699188</name>
</gene>
<proteinExistence type="predicted"/>
<dbReference type="AlphaFoldDB" id="A0A2J6SUG4"/>
<dbReference type="OrthoDB" id="5288704at2759"/>
<dbReference type="GeneID" id="36596053"/>
<accession>A0A2J6SUG4</accession>
<name>A0A2J6SUG4_9HELO</name>
<dbReference type="InParanoid" id="A0A2J6SUG4"/>
<dbReference type="EMBL" id="KZ613865">
    <property type="protein sequence ID" value="PMD54406.1"/>
    <property type="molecule type" value="Genomic_DNA"/>
</dbReference>
<dbReference type="Proteomes" id="UP000235371">
    <property type="component" value="Unassembled WGS sequence"/>
</dbReference>
<reference evidence="1 2" key="1">
    <citation type="submission" date="2016-04" db="EMBL/GenBank/DDBJ databases">
        <title>A degradative enzymes factory behind the ericoid mycorrhizal symbiosis.</title>
        <authorList>
            <consortium name="DOE Joint Genome Institute"/>
            <person name="Martino E."/>
            <person name="Morin E."/>
            <person name="Grelet G."/>
            <person name="Kuo A."/>
            <person name="Kohler A."/>
            <person name="Daghino S."/>
            <person name="Barry K."/>
            <person name="Choi C."/>
            <person name="Cichocki N."/>
            <person name="Clum A."/>
            <person name="Copeland A."/>
            <person name="Hainaut M."/>
            <person name="Haridas S."/>
            <person name="Labutti K."/>
            <person name="Lindquist E."/>
            <person name="Lipzen A."/>
            <person name="Khouja H.-R."/>
            <person name="Murat C."/>
            <person name="Ohm R."/>
            <person name="Olson A."/>
            <person name="Spatafora J."/>
            <person name="Veneault-Fourrey C."/>
            <person name="Henrissat B."/>
            <person name="Grigoriev I."/>
            <person name="Martin F."/>
            <person name="Perotto S."/>
        </authorList>
    </citation>
    <scope>NUCLEOTIDE SEQUENCE [LARGE SCALE GENOMIC DNA]</scope>
    <source>
        <strain evidence="1 2">E</strain>
    </source>
</reference>